<reference evidence="2" key="1">
    <citation type="journal article" date="2019" name="Int. J. Syst. Evol. Microbiol.">
        <title>The Global Catalogue of Microorganisms (GCM) 10K type strain sequencing project: providing services to taxonomists for standard genome sequencing and annotation.</title>
        <authorList>
            <consortium name="The Broad Institute Genomics Platform"/>
            <consortium name="The Broad Institute Genome Sequencing Center for Infectious Disease"/>
            <person name="Wu L."/>
            <person name="Ma J."/>
        </authorList>
    </citation>
    <scope>NUCLEOTIDE SEQUENCE [LARGE SCALE GENOMIC DNA]</scope>
    <source>
        <strain evidence="2">JCM 31890</strain>
    </source>
</reference>
<comment type="caution">
    <text evidence="1">The sequence shown here is derived from an EMBL/GenBank/DDBJ whole genome shotgun (WGS) entry which is preliminary data.</text>
</comment>
<accession>A0ABP8KZT6</accession>
<protein>
    <recommendedName>
        <fullName evidence="3">Carbohydrate-binding protein</fullName>
    </recommendedName>
</protein>
<dbReference type="EMBL" id="BAABEX010000006">
    <property type="protein sequence ID" value="GAA4419952.1"/>
    <property type="molecule type" value="Genomic_DNA"/>
</dbReference>
<evidence type="ECO:0000313" key="1">
    <source>
        <dbReference type="EMBL" id="GAA4419952.1"/>
    </source>
</evidence>
<name>A0ABP8KZT6_9BURK</name>
<dbReference type="Proteomes" id="UP001501788">
    <property type="component" value="Unassembled WGS sequence"/>
</dbReference>
<sequence length="309" mass="32768">MNIITPIDITDAMIGAGTTIAEPAAGEQLWSGAGVAYAQSAEVIRATTHRRYRCAVAHTSAASPVPEADPTRWVDMGPTARWAPFDAYTSTRANATASLTYVLSPGFFNAVALYGLVGSQYALTVRDAPGGAVIYTRTGFLSEDPLGWYEYLFSPLRPINKLVFTGIPIRPTAELTLTISAAAGVPVGLGMLVVGDYRPLIGVGEWGGTQHGASAEPVTYSYINTADDGTTTIVRRHSATNLRARVAMPRDQADNALAMVQEVLDKPVAWIATDRPGYRGLTTFGIGSGSLSYDSFGNATFDLLVKGLT</sequence>
<evidence type="ECO:0000313" key="2">
    <source>
        <dbReference type="Proteomes" id="UP001501788"/>
    </source>
</evidence>
<proteinExistence type="predicted"/>
<dbReference type="RefSeq" id="WP_345061195.1">
    <property type="nucleotide sequence ID" value="NZ_BAABEX010000006.1"/>
</dbReference>
<gene>
    <name evidence="1" type="ORF">GCM10023090_06930</name>
</gene>
<organism evidence="1 2">
    <name type="scientific">Acidovorax lacteus</name>
    <dbReference type="NCBI Taxonomy" id="1924988"/>
    <lineage>
        <taxon>Bacteria</taxon>
        <taxon>Pseudomonadati</taxon>
        <taxon>Pseudomonadota</taxon>
        <taxon>Betaproteobacteria</taxon>
        <taxon>Burkholderiales</taxon>
        <taxon>Comamonadaceae</taxon>
        <taxon>Acidovorax</taxon>
    </lineage>
</organism>
<keyword evidence="2" id="KW-1185">Reference proteome</keyword>
<evidence type="ECO:0008006" key="3">
    <source>
        <dbReference type="Google" id="ProtNLM"/>
    </source>
</evidence>